<keyword evidence="17" id="KW-0573">Peptidoglycan synthesis</keyword>
<keyword evidence="21" id="KW-0511">Multifunctional enzyme</keyword>
<dbReference type="EMBL" id="LMAR01000074">
    <property type="protein sequence ID" value="KQK28377.1"/>
    <property type="molecule type" value="Genomic_DNA"/>
</dbReference>
<keyword evidence="20" id="KW-0046">Antibiotic resistance</keyword>
<keyword evidence="11" id="KW-0328">Glycosyltransferase</keyword>
<dbReference type="GO" id="GO:0008658">
    <property type="term" value="F:penicillin binding"/>
    <property type="evidence" value="ECO:0007669"/>
    <property type="project" value="InterPro"/>
</dbReference>
<sequence length="815" mass="88680">MRFVLRIFGWLFAAGAIAFVIGAAIAGGLIWHYSQDLPDYAQLRNYEPPVMTRVHAGDGSLIAEYARERRLYLPIQAVPKLVVDAYLSAEDKNFYKHMGVDPEGLVRAAISNYRNRAANRRPQGASTITQQVAKNFFLSPEQSIERKIREALVALKLEATYSKDKILELYLNEIYLGAPAPGQGSYGIAAAALNYFGKSVHELNLQEAAYLAALPKAPSDLHPFRNRDRAIERRNYVIDRMVENGYVKREAGEEAKKQPLGVNPRTVSPNQIAAGYFAEEIRRELQDRYGEKKLLEGGLSVRATVDPKTQLMARKALVDGLVRFDEARGWRGAIQKLDLGSGDWGVPLGELPVLGDVAPWRLAVVLDVNGDSAKVGLHPLRDNAGHLNKARQTLTLAGDGIKWTRRARVSQAVSVGDVVYVEPMDSKPGYARLRQLPEVNGAIVVMDPFSGRVIAMVGGFSHDQSEFNRATQALRQPGSSFKPFVYATALDNGYTPSSIILDAPIEVDQGPGLGMWRPENYDGKFTGPRTLRYGIQFSKNLMTVRLAKDVGMPLVAEYARRFGIYDDMQPVLSMSLGAGETTVMRMTAAYSMLVNGGRRIRPTLIDRIQDRSGTTIFRHDQRVCEGCNAEKWTNQAEPRLVDNRDQVLDPLTAYQMVSILEGVVNAGTATVVKSVGKPLAGKTGTTNDAKDVWFVGFSPDLAVGVYMGFDKPKSLGTSATAGQYAAPIFRDFMTVALKDKPATPFRVPAGIKLIRVDPRSGMRAGGEGGILEAFKPGTAPPDSYSVIGAAGDGSAPLSVGPGGGRAIGSGTGGLY</sequence>
<dbReference type="STRING" id="53254.SAMN05660750_01245"/>
<dbReference type="GO" id="GO:0006508">
    <property type="term" value="P:proteolysis"/>
    <property type="evidence" value="ECO:0007669"/>
    <property type="project" value="UniProtKB-KW"/>
</dbReference>
<keyword evidence="18 27" id="KW-1133">Transmembrane helix</keyword>
<dbReference type="GO" id="GO:0009002">
    <property type="term" value="F:serine-type D-Ala-D-Ala carboxypeptidase activity"/>
    <property type="evidence" value="ECO:0007669"/>
    <property type="project" value="UniProtKB-EC"/>
</dbReference>
<feature type="transmembrane region" description="Helical" evidence="27">
    <location>
        <begin position="7"/>
        <end position="33"/>
    </location>
</feature>
<dbReference type="PANTHER" id="PTHR32282:SF27">
    <property type="entry name" value="PENICILLIN-BINDING PROTEIN 1A"/>
    <property type="match status" value="1"/>
</dbReference>
<organism evidence="31 33">
    <name type="scientific">Bosea thiooxidans</name>
    <dbReference type="NCBI Taxonomy" id="53254"/>
    <lineage>
        <taxon>Bacteria</taxon>
        <taxon>Pseudomonadati</taxon>
        <taxon>Pseudomonadota</taxon>
        <taxon>Alphaproteobacteria</taxon>
        <taxon>Hyphomicrobiales</taxon>
        <taxon>Boseaceae</taxon>
        <taxon>Bosea</taxon>
    </lineage>
</organism>
<accession>A0A0Q3LY85</accession>
<dbReference type="FunFam" id="3.40.710.10:FF:000041">
    <property type="entry name" value="Penicillin-binding protein 1A"/>
    <property type="match status" value="1"/>
</dbReference>
<feature type="domain" description="Penicillin-binding protein transpeptidase" evidence="28">
    <location>
        <begin position="441"/>
        <end position="733"/>
    </location>
</feature>
<dbReference type="InterPro" id="IPR023346">
    <property type="entry name" value="Lysozyme-like_dom_sf"/>
</dbReference>
<evidence type="ECO:0000256" key="6">
    <source>
        <dbReference type="ARBA" id="ARBA00018638"/>
    </source>
</evidence>
<comment type="catalytic activity">
    <reaction evidence="23">
        <text>Preferential cleavage: (Ac)2-L-Lys-D-Ala-|-D-Ala. Also transpeptidation of peptidyl-alanyl moieties that are N-acyl substituents of D-alanine.</text>
        <dbReference type="EC" id="3.4.16.4"/>
    </reaction>
</comment>
<keyword evidence="19 27" id="KW-0472">Membrane</keyword>
<evidence type="ECO:0000256" key="15">
    <source>
        <dbReference type="ARBA" id="ARBA00022960"/>
    </source>
</evidence>
<comment type="pathway">
    <text evidence="2">Cell wall biogenesis; peptidoglycan biosynthesis.</text>
</comment>
<evidence type="ECO:0000313" key="31">
    <source>
        <dbReference type="EMBL" id="KQK28377.1"/>
    </source>
</evidence>
<dbReference type="Pfam" id="PF00912">
    <property type="entry name" value="Transgly"/>
    <property type="match status" value="1"/>
</dbReference>
<name>A0A0Q3LY85_9HYPH</name>
<dbReference type="Proteomes" id="UP000190130">
    <property type="component" value="Unassembled WGS sequence"/>
</dbReference>
<comment type="subcellular location">
    <subcellularLocation>
        <location evidence="1">Cell inner membrane</location>
        <topology evidence="1">Single-pass type II membrane protein</topology>
    </subcellularLocation>
</comment>
<evidence type="ECO:0000256" key="23">
    <source>
        <dbReference type="ARBA" id="ARBA00034000"/>
    </source>
</evidence>
<evidence type="ECO:0000256" key="12">
    <source>
        <dbReference type="ARBA" id="ARBA00022679"/>
    </source>
</evidence>
<evidence type="ECO:0000313" key="33">
    <source>
        <dbReference type="Proteomes" id="UP000051562"/>
    </source>
</evidence>
<dbReference type="UniPathway" id="UPA00219"/>
<keyword evidence="8" id="KW-0997">Cell inner membrane</keyword>
<keyword evidence="14" id="KW-0378">Hydrolase</keyword>
<dbReference type="Pfam" id="PF00905">
    <property type="entry name" value="Transpeptidase"/>
    <property type="match status" value="1"/>
</dbReference>
<evidence type="ECO:0000256" key="14">
    <source>
        <dbReference type="ARBA" id="ARBA00022801"/>
    </source>
</evidence>
<dbReference type="InterPro" id="IPR036950">
    <property type="entry name" value="PBP_transglycosylase"/>
</dbReference>
<evidence type="ECO:0000256" key="26">
    <source>
        <dbReference type="ARBA" id="ARBA00060592"/>
    </source>
</evidence>
<evidence type="ECO:0000259" key="28">
    <source>
        <dbReference type="Pfam" id="PF00905"/>
    </source>
</evidence>
<evidence type="ECO:0000256" key="4">
    <source>
        <dbReference type="ARBA" id="ARBA00007739"/>
    </source>
</evidence>
<evidence type="ECO:0000256" key="13">
    <source>
        <dbReference type="ARBA" id="ARBA00022692"/>
    </source>
</evidence>
<keyword evidence="15" id="KW-0133">Cell shape</keyword>
<evidence type="ECO:0000256" key="16">
    <source>
        <dbReference type="ARBA" id="ARBA00022968"/>
    </source>
</evidence>
<dbReference type="GO" id="GO:0071555">
    <property type="term" value="P:cell wall organization"/>
    <property type="evidence" value="ECO:0007669"/>
    <property type="project" value="UniProtKB-KW"/>
</dbReference>
<evidence type="ECO:0000256" key="25">
    <source>
        <dbReference type="ARBA" id="ARBA00049902"/>
    </source>
</evidence>
<comment type="similarity">
    <text evidence="3">In the C-terminal section; belongs to the transpeptidase family.</text>
</comment>
<evidence type="ECO:0000256" key="7">
    <source>
        <dbReference type="ARBA" id="ARBA00022475"/>
    </source>
</evidence>
<comment type="catalytic activity">
    <reaction evidence="25">
        <text>[GlcNAc-(1-&gt;4)-Mur2Ac(oyl-L-Ala-gamma-D-Glu-L-Lys-D-Ala-D-Ala)](n)-di-trans,octa-cis-undecaprenyl diphosphate + beta-D-GlcNAc-(1-&gt;4)-Mur2Ac(oyl-L-Ala-gamma-D-Glu-L-Lys-D-Ala-D-Ala)-di-trans,octa-cis-undecaprenyl diphosphate = [GlcNAc-(1-&gt;4)-Mur2Ac(oyl-L-Ala-gamma-D-Glu-L-Lys-D-Ala-D-Ala)](n+1)-di-trans,octa-cis-undecaprenyl diphosphate + di-trans,octa-cis-undecaprenyl diphosphate + H(+)</text>
        <dbReference type="Rhea" id="RHEA:23708"/>
        <dbReference type="Rhea" id="RHEA-COMP:9602"/>
        <dbReference type="Rhea" id="RHEA-COMP:9603"/>
        <dbReference type="ChEBI" id="CHEBI:15378"/>
        <dbReference type="ChEBI" id="CHEBI:58405"/>
        <dbReference type="ChEBI" id="CHEBI:60033"/>
        <dbReference type="ChEBI" id="CHEBI:78435"/>
        <dbReference type="EC" id="2.4.99.28"/>
    </reaction>
</comment>
<evidence type="ECO:0000256" key="11">
    <source>
        <dbReference type="ARBA" id="ARBA00022676"/>
    </source>
</evidence>
<keyword evidence="10" id="KW-0645">Protease</keyword>
<dbReference type="GO" id="GO:0030288">
    <property type="term" value="C:outer membrane-bounded periplasmic space"/>
    <property type="evidence" value="ECO:0007669"/>
    <property type="project" value="TreeGrafter"/>
</dbReference>
<dbReference type="EMBL" id="FUYX01000003">
    <property type="protein sequence ID" value="SKB56294.1"/>
    <property type="molecule type" value="Genomic_DNA"/>
</dbReference>
<evidence type="ECO:0000259" key="30">
    <source>
        <dbReference type="Pfam" id="PF17092"/>
    </source>
</evidence>
<evidence type="ECO:0000256" key="17">
    <source>
        <dbReference type="ARBA" id="ARBA00022984"/>
    </source>
</evidence>
<dbReference type="EC" id="3.4.16.4" evidence="5"/>
<evidence type="ECO:0000256" key="9">
    <source>
        <dbReference type="ARBA" id="ARBA00022645"/>
    </source>
</evidence>
<dbReference type="EC" id="2.4.99.28" evidence="24"/>
<dbReference type="Gene3D" id="3.40.710.10">
    <property type="entry name" value="DD-peptidase/beta-lactamase superfamily"/>
    <property type="match status" value="2"/>
</dbReference>
<evidence type="ECO:0000256" key="24">
    <source>
        <dbReference type="ARBA" id="ARBA00044770"/>
    </source>
</evidence>
<dbReference type="InterPro" id="IPR001460">
    <property type="entry name" value="PCN-bd_Tpept"/>
</dbReference>
<keyword evidence="33" id="KW-1185">Reference proteome</keyword>
<comment type="pathway">
    <text evidence="26">Glycan biosynthesis.</text>
</comment>
<dbReference type="Pfam" id="PF17092">
    <property type="entry name" value="PCB_OB"/>
    <property type="match status" value="1"/>
</dbReference>
<evidence type="ECO:0000256" key="18">
    <source>
        <dbReference type="ARBA" id="ARBA00022989"/>
    </source>
</evidence>
<evidence type="ECO:0000256" key="10">
    <source>
        <dbReference type="ARBA" id="ARBA00022670"/>
    </source>
</evidence>
<proteinExistence type="inferred from homology"/>
<dbReference type="RefSeq" id="WP_055730284.1">
    <property type="nucleotide sequence ID" value="NZ_FUYX01000003.1"/>
</dbReference>
<dbReference type="AlphaFoldDB" id="A0A0Q3LY85"/>
<keyword evidence="12" id="KW-0808">Transferase</keyword>
<dbReference type="OrthoDB" id="9766909at2"/>
<keyword evidence="13 27" id="KW-0812">Transmembrane</keyword>
<dbReference type="InterPro" id="IPR031376">
    <property type="entry name" value="PCB_OB"/>
</dbReference>
<dbReference type="FunFam" id="1.10.3810.10:FF:000003">
    <property type="entry name" value="Penicillin-binding protein 1a"/>
    <property type="match status" value="1"/>
</dbReference>
<evidence type="ECO:0000256" key="27">
    <source>
        <dbReference type="SAM" id="Phobius"/>
    </source>
</evidence>
<evidence type="ECO:0000256" key="19">
    <source>
        <dbReference type="ARBA" id="ARBA00023136"/>
    </source>
</evidence>
<feature type="domain" description="Glycosyl transferase family 51" evidence="29">
    <location>
        <begin position="59"/>
        <end position="241"/>
    </location>
</feature>
<dbReference type="Gene3D" id="1.10.3810.10">
    <property type="entry name" value="Biosynthetic peptidoglycan transglycosylase-like"/>
    <property type="match status" value="1"/>
</dbReference>
<dbReference type="GO" id="GO:0009252">
    <property type="term" value="P:peptidoglycan biosynthetic process"/>
    <property type="evidence" value="ECO:0007669"/>
    <property type="project" value="UniProtKB-UniPathway"/>
</dbReference>
<evidence type="ECO:0000256" key="8">
    <source>
        <dbReference type="ARBA" id="ARBA00022519"/>
    </source>
</evidence>
<keyword evidence="9" id="KW-0121">Carboxypeptidase</keyword>
<protein>
    <recommendedName>
        <fullName evidence="6">Penicillin-binding protein 1A</fullName>
        <ecNumber evidence="24">2.4.99.28</ecNumber>
        <ecNumber evidence="5">3.4.16.4</ecNumber>
    </recommendedName>
</protein>
<reference evidence="32 34" key="2">
    <citation type="submission" date="2017-02" db="EMBL/GenBank/DDBJ databases">
        <authorList>
            <person name="Peterson S.W."/>
        </authorList>
    </citation>
    <scope>NUCLEOTIDE SEQUENCE [LARGE SCALE GENOMIC DNA]</scope>
    <source>
        <strain evidence="32 34">DSM 9653</strain>
    </source>
</reference>
<dbReference type="SUPFAM" id="SSF56601">
    <property type="entry name" value="beta-lactamase/transpeptidase-like"/>
    <property type="match status" value="1"/>
</dbReference>
<dbReference type="GO" id="GO:0005886">
    <property type="term" value="C:plasma membrane"/>
    <property type="evidence" value="ECO:0007669"/>
    <property type="project" value="UniProtKB-SubCell"/>
</dbReference>
<dbReference type="InterPro" id="IPR012338">
    <property type="entry name" value="Beta-lactam/transpept-like"/>
</dbReference>
<keyword evidence="16" id="KW-0735">Signal-anchor</keyword>
<dbReference type="SUPFAM" id="SSF53955">
    <property type="entry name" value="Lysozyme-like"/>
    <property type="match status" value="1"/>
</dbReference>
<dbReference type="GO" id="GO:0008955">
    <property type="term" value="F:peptidoglycan glycosyltransferase activity"/>
    <property type="evidence" value="ECO:0007669"/>
    <property type="project" value="UniProtKB-EC"/>
</dbReference>
<evidence type="ECO:0000256" key="20">
    <source>
        <dbReference type="ARBA" id="ARBA00023251"/>
    </source>
</evidence>
<reference evidence="31 33" key="1">
    <citation type="submission" date="2015-10" db="EMBL/GenBank/DDBJ databases">
        <title>Draft genome of Bosea thiooxidans.</title>
        <authorList>
            <person name="Wang X."/>
        </authorList>
    </citation>
    <scope>NUCLEOTIDE SEQUENCE [LARGE SCALE GENOMIC DNA]</scope>
    <source>
        <strain evidence="31 33">CGMCC 9174</strain>
    </source>
</reference>
<keyword evidence="7" id="KW-1003">Cell membrane</keyword>
<dbReference type="PANTHER" id="PTHR32282">
    <property type="entry name" value="BINDING PROTEIN TRANSPEPTIDASE, PUTATIVE-RELATED"/>
    <property type="match status" value="1"/>
</dbReference>
<evidence type="ECO:0000259" key="29">
    <source>
        <dbReference type="Pfam" id="PF00912"/>
    </source>
</evidence>
<evidence type="ECO:0000256" key="5">
    <source>
        <dbReference type="ARBA" id="ARBA00012448"/>
    </source>
</evidence>
<feature type="domain" description="Penicillin-binding protein OB-like" evidence="30">
    <location>
        <begin position="330"/>
        <end position="439"/>
    </location>
</feature>
<evidence type="ECO:0000313" key="32">
    <source>
        <dbReference type="EMBL" id="SKB56294.1"/>
    </source>
</evidence>
<comment type="similarity">
    <text evidence="4">In the N-terminal section; belongs to the glycosyltransferase 51 family.</text>
</comment>
<evidence type="ECO:0000256" key="22">
    <source>
        <dbReference type="ARBA" id="ARBA00023316"/>
    </source>
</evidence>
<gene>
    <name evidence="31" type="ORF">ARD30_22065</name>
    <name evidence="32" type="ORF">SAMN05660750_01245</name>
</gene>
<evidence type="ECO:0000313" key="34">
    <source>
        <dbReference type="Proteomes" id="UP000190130"/>
    </source>
</evidence>
<dbReference type="GO" id="GO:0046677">
    <property type="term" value="P:response to antibiotic"/>
    <property type="evidence" value="ECO:0007669"/>
    <property type="project" value="UniProtKB-KW"/>
</dbReference>
<evidence type="ECO:0000256" key="3">
    <source>
        <dbReference type="ARBA" id="ARBA00007090"/>
    </source>
</evidence>
<dbReference type="GO" id="GO:0008360">
    <property type="term" value="P:regulation of cell shape"/>
    <property type="evidence" value="ECO:0007669"/>
    <property type="project" value="UniProtKB-KW"/>
</dbReference>
<keyword evidence="22" id="KW-0961">Cell wall biogenesis/degradation</keyword>
<dbReference type="InterPro" id="IPR050396">
    <property type="entry name" value="Glycosyltr_51/Transpeptidase"/>
</dbReference>
<evidence type="ECO:0000256" key="1">
    <source>
        <dbReference type="ARBA" id="ARBA00004249"/>
    </source>
</evidence>
<evidence type="ECO:0000256" key="21">
    <source>
        <dbReference type="ARBA" id="ARBA00023268"/>
    </source>
</evidence>
<evidence type="ECO:0000256" key="2">
    <source>
        <dbReference type="ARBA" id="ARBA00004752"/>
    </source>
</evidence>
<dbReference type="InterPro" id="IPR001264">
    <property type="entry name" value="Glyco_trans_51"/>
</dbReference>
<dbReference type="Proteomes" id="UP000051562">
    <property type="component" value="Unassembled WGS sequence"/>
</dbReference>
<dbReference type="NCBIfam" id="TIGR02074">
    <property type="entry name" value="PBP_1a_fam"/>
    <property type="match status" value="1"/>
</dbReference>